<dbReference type="EMBL" id="CAJHIA010000021">
    <property type="protein sequence ID" value="CAD6446487.1"/>
    <property type="molecule type" value="Genomic_DNA"/>
</dbReference>
<dbReference type="OrthoDB" id="3801431at2759"/>
<dbReference type="GO" id="GO:0061630">
    <property type="term" value="F:ubiquitin protein ligase activity"/>
    <property type="evidence" value="ECO:0007669"/>
    <property type="project" value="TreeGrafter"/>
</dbReference>
<dbReference type="GO" id="GO:0016567">
    <property type="term" value="P:protein ubiquitination"/>
    <property type="evidence" value="ECO:0007669"/>
    <property type="project" value="UniProtKB-UniPathway"/>
</dbReference>
<dbReference type="Gene3D" id="3.30.40.10">
    <property type="entry name" value="Zinc/RING finger domain, C3HC4 (zinc finger)"/>
    <property type="match status" value="1"/>
</dbReference>
<dbReference type="Proteomes" id="UP000624404">
    <property type="component" value="Unassembled WGS sequence"/>
</dbReference>
<dbReference type="UniPathway" id="UPA00143"/>
<evidence type="ECO:0000256" key="2">
    <source>
        <dbReference type="ARBA" id="ARBA00022771"/>
    </source>
</evidence>
<feature type="domain" description="RING-type" evidence="5">
    <location>
        <begin position="139"/>
        <end position="188"/>
    </location>
</feature>
<keyword evidence="3" id="KW-0862">Zinc</keyword>
<accession>A0A8H2VX26</accession>
<dbReference type="PANTHER" id="PTHR22763">
    <property type="entry name" value="RING ZINC FINGER PROTEIN"/>
    <property type="match status" value="1"/>
</dbReference>
<comment type="caution">
    <text evidence="6">The sequence shown here is derived from an EMBL/GenBank/DDBJ whole genome shotgun (WGS) entry which is preliminary data.</text>
</comment>
<evidence type="ECO:0000256" key="1">
    <source>
        <dbReference type="ARBA" id="ARBA00022723"/>
    </source>
</evidence>
<dbReference type="SMART" id="SM00184">
    <property type="entry name" value="RING"/>
    <property type="match status" value="1"/>
</dbReference>
<evidence type="ECO:0000259" key="5">
    <source>
        <dbReference type="PROSITE" id="PS50089"/>
    </source>
</evidence>
<keyword evidence="7" id="KW-1185">Reference proteome</keyword>
<dbReference type="InterPro" id="IPR001841">
    <property type="entry name" value="Znf_RING"/>
</dbReference>
<evidence type="ECO:0000313" key="6">
    <source>
        <dbReference type="EMBL" id="CAD6446487.1"/>
    </source>
</evidence>
<dbReference type="AlphaFoldDB" id="A0A8H2VX26"/>
<dbReference type="GO" id="GO:0043161">
    <property type="term" value="P:proteasome-mediated ubiquitin-dependent protein catabolic process"/>
    <property type="evidence" value="ECO:0007669"/>
    <property type="project" value="TreeGrafter"/>
</dbReference>
<proteinExistence type="predicted"/>
<dbReference type="GO" id="GO:0008270">
    <property type="term" value="F:zinc ion binding"/>
    <property type="evidence" value="ECO:0007669"/>
    <property type="project" value="UniProtKB-KW"/>
</dbReference>
<organism evidence="6 7">
    <name type="scientific">Sclerotinia trifoliorum</name>
    <dbReference type="NCBI Taxonomy" id="28548"/>
    <lineage>
        <taxon>Eukaryota</taxon>
        <taxon>Fungi</taxon>
        <taxon>Dikarya</taxon>
        <taxon>Ascomycota</taxon>
        <taxon>Pezizomycotina</taxon>
        <taxon>Leotiomycetes</taxon>
        <taxon>Helotiales</taxon>
        <taxon>Sclerotiniaceae</taxon>
        <taxon>Sclerotinia</taxon>
    </lineage>
</organism>
<name>A0A8H2VX26_9HELO</name>
<evidence type="ECO:0000256" key="3">
    <source>
        <dbReference type="ARBA" id="ARBA00022833"/>
    </source>
</evidence>
<gene>
    <name evidence="6" type="ORF">SCLTRI_LOCUS6278</name>
</gene>
<dbReference type="Pfam" id="PF13639">
    <property type="entry name" value="zf-RING_2"/>
    <property type="match status" value="1"/>
</dbReference>
<dbReference type="SUPFAM" id="SSF57850">
    <property type="entry name" value="RING/U-box"/>
    <property type="match status" value="1"/>
</dbReference>
<keyword evidence="1" id="KW-0479">Metal-binding</keyword>
<dbReference type="GO" id="GO:0012505">
    <property type="term" value="C:endomembrane system"/>
    <property type="evidence" value="ECO:0007669"/>
    <property type="project" value="TreeGrafter"/>
</dbReference>
<dbReference type="PROSITE" id="PS50089">
    <property type="entry name" value="ZF_RING_2"/>
    <property type="match status" value="1"/>
</dbReference>
<dbReference type="InterPro" id="IPR050731">
    <property type="entry name" value="HRD1_E3_ubiq-ligases"/>
</dbReference>
<protein>
    <submittedName>
        <fullName evidence="6">8b6d8822-44ae-44c0-8db4-8e55e1d52bd8-CDS</fullName>
    </submittedName>
</protein>
<dbReference type="InterPro" id="IPR013083">
    <property type="entry name" value="Znf_RING/FYVE/PHD"/>
</dbReference>
<evidence type="ECO:0000313" key="7">
    <source>
        <dbReference type="Proteomes" id="UP000624404"/>
    </source>
</evidence>
<keyword evidence="2 4" id="KW-0863">Zinc-finger</keyword>
<evidence type="ECO:0000256" key="4">
    <source>
        <dbReference type="PROSITE-ProRule" id="PRU00175"/>
    </source>
</evidence>
<sequence>MPVQTFYTSVAPPPKYNFNRPGSTRIASAPNLLISTESHGIGLKIISPGGIMSPEHPEFDNIVRAAIDIASDGAPRLSVGKLYFNPILLEEIRDVTLVSRDGKETLLFVEIFSGHKYRFKAIKDMLQSVDAAVLDSDKCSICMEPYDAADADKFNDHRASKLPECGHIFGRDCITNWLELNDTCPMCREEVELTLEFDLQVWVDCDWQML</sequence>
<reference evidence="6" key="1">
    <citation type="submission" date="2020-10" db="EMBL/GenBank/DDBJ databases">
        <authorList>
            <person name="Kusch S."/>
        </authorList>
    </citation>
    <scope>NUCLEOTIDE SEQUENCE</scope>
    <source>
        <strain evidence="6">SwB9</strain>
    </source>
</reference>